<reference evidence="1" key="1">
    <citation type="submission" date="2012-08" db="EMBL/GenBank/DDBJ databases">
        <title>Cassytha pubescens and C. glabella (Lauraceae) are not disjunctly distributed between Australia and the Ryukyu Archipelago of Japan - evidence from morphological and molecular data.</title>
        <authorList>
            <person name="Kokubugata G."/>
            <person name="Nakamura K."/>
            <person name="Forster P.I."/>
            <person name="Wilson G.W."/>
            <person name="Holland A.E."/>
            <person name="Hirayama Y."/>
            <person name="Yokota M."/>
        </authorList>
    </citation>
    <scope>NUCLEOTIDE SEQUENCE</scope>
    <source>
        <strain evidence="1">K-LV1</strain>
    </source>
</reference>
<name>K7WCL5_9VIRU</name>
<sequence>MSSISLGWSHTLGSKHWVQIREHLLSPVSPSTILKSLTGGLNLLSTTVNFESLSSAKSLSILHISMNSA</sequence>
<dbReference type="EMBL" id="JX515788">
    <property type="protein sequence ID" value="AFX59546.1"/>
    <property type="molecule type" value="Genomic_DNA"/>
</dbReference>
<evidence type="ECO:0000313" key="2">
    <source>
        <dbReference type="EMBL" id="ATU84013.1"/>
    </source>
</evidence>
<protein>
    <submittedName>
        <fullName evidence="2">ORF220</fullName>
    </submittedName>
    <submittedName>
        <fullName evidence="1">Wsv168</fullName>
    </submittedName>
</protein>
<organism evidence="1 3">
    <name type="scientific">White spot syndrome virus</name>
    <dbReference type="NCBI Taxonomy" id="342409"/>
    <lineage>
        <taxon>Viruses</taxon>
        <taxon>Viruses incertae sedis</taxon>
        <taxon>Naldaviricetes</taxon>
        <taxon>Nimaviridae</taxon>
        <taxon>Whispovirus</taxon>
    </lineage>
</organism>
<reference evidence="3" key="2">
    <citation type="submission" date="2012-08" db="EMBL/GenBank/DDBJ databases">
        <authorList>
            <person name="Choi T.-J."/>
        </authorList>
    </citation>
    <scope>NUCLEOTIDE SEQUENCE [LARGE SCALE GENOMIC DNA]</scope>
    <source>
        <strain evidence="3">K-LV1</strain>
    </source>
</reference>
<evidence type="ECO:0000313" key="3">
    <source>
        <dbReference type="Proteomes" id="UP000277283"/>
    </source>
</evidence>
<accession>K7WCL5</accession>
<proteinExistence type="predicted"/>
<dbReference type="Proteomes" id="UP000267516">
    <property type="component" value="Segment"/>
</dbReference>
<dbReference type="EMBL" id="MF768985">
    <property type="protein sequence ID" value="ATU84013.1"/>
    <property type="molecule type" value="Genomic_DNA"/>
</dbReference>
<dbReference type="Proteomes" id="UP000277283">
    <property type="component" value="Segment"/>
</dbReference>
<evidence type="ECO:0000313" key="1">
    <source>
        <dbReference type="EMBL" id="AFX59546.1"/>
    </source>
</evidence>
<gene>
    <name evidence="1" type="ORF">wssv_01690</name>
</gene>
<reference evidence="2" key="3">
    <citation type="journal article" date="2018" name="Aquaculture">
        <title>Complete genome sequence of a white spot syndrome virus associated with a disease incursion in Australia.</title>
        <authorList>
            <person name="Oakey J."/>
            <person name="Smith C.S."/>
        </authorList>
    </citation>
    <scope>NUCLEOTIDE SEQUENCE [LARGE SCALE GENOMIC DNA]</scope>
    <source>
        <strain evidence="2">WSSV-AU</strain>
    </source>
</reference>